<dbReference type="InterPro" id="IPR006467">
    <property type="entry name" value="MiaB-like_bact"/>
</dbReference>
<dbReference type="Pfam" id="PF00919">
    <property type="entry name" value="UPF0004"/>
    <property type="match status" value="1"/>
</dbReference>
<keyword evidence="8" id="KW-0411">Iron-sulfur</keyword>
<dbReference type="GO" id="GO:0046872">
    <property type="term" value="F:metal ion binding"/>
    <property type="evidence" value="ECO:0007669"/>
    <property type="project" value="UniProtKB-KW"/>
</dbReference>
<proteinExistence type="predicted"/>
<evidence type="ECO:0000259" key="10">
    <source>
        <dbReference type="PROSITE" id="PS51918"/>
    </source>
</evidence>
<organism evidence="11">
    <name type="scientific">Thiolapillus brandeum</name>
    <dbReference type="NCBI Taxonomy" id="1076588"/>
    <lineage>
        <taxon>Bacteria</taxon>
        <taxon>Pseudomonadati</taxon>
        <taxon>Pseudomonadota</taxon>
        <taxon>Gammaproteobacteria</taxon>
        <taxon>Chromatiales</taxon>
        <taxon>Sedimenticolaceae</taxon>
        <taxon>Thiolapillus</taxon>
    </lineage>
</organism>
<evidence type="ECO:0000256" key="1">
    <source>
        <dbReference type="ARBA" id="ARBA00001966"/>
    </source>
</evidence>
<evidence type="ECO:0000259" key="9">
    <source>
        <dbReference type="PROSITE" id="PS51449"/>
    </source>
</evidence>
<dbReference type="GO" id="GO:0035598">
    <property type="term" value="F:tRNA (N(6)-L-threonylcarbamoyladenosine(37)-C(2))-methylthiotransferase activity"/>
    <property type="evidence" value="ECO:0007669"/>
    <property type="project" value="TreeGrafter"/>
</dbReference>
<dbReference type="Gene3D" id="3.80.30.20">
    <property type="entry name" value="tm_1862 like domain"/>
    <property type="match status" value="1"/>
</dbReference>
<evidence type="ECO:0000256" key="4">
    <source>
        <dbReference type="ARBA" id="ARBA00022679"/>
    </source>
</evidence>
<dbReference type="InterPro" id="IPR020612">
    <property type="entry name" value="Methylthiotransferase_CS"/>
</dbReference>
<dbReference type="Pfam" id="PF04055">
    <property type="entry name" value="Radical_SAM"/>
    <property type="match status" value="1"/>
</dbReference>
<keyword evidence="6" id="KW-0479">Metal-binding</keyword>
<comment type="cofactor">
    <cofactor evidence="1">
        <name>[4Fe-4S] cluster</name>
        <dbReference type="ChEBI" id="CHEBI:49883"/>
    </cofactor>
</comment>
<dbReference type="InterPro" id="IPR058240">
    <property type="entry name" value="rSAM_sf"/>
</dbReference>
<evidence type="ECO:0000256" key="8">
    <source>
        <dbReference type="ARBA" id="ARBA00023014"/>
    </source>
</evidence>
<evidence type="ECO:0000256" key="3">
    <source>
        <dbReference type="ARBA" id="ARBA00022490"/>
    </source>
</evidence>
<gene>
    <name evidence="11" type="primary">mtaB</name>
    <name evidence="11" type="ORF">ENJ12_07260</name>
</gene>
<dbReference type="CDD" id="cd01335">
    <property type="entry name" value="Radical_SAM"/>
    <property type="match status" value="1"/>
</dbReference>
<dbReference type="GO" id="GO:0051539">
    <property type="term" value="F:4 iron, 4 sulfur cluster binding"/>
    <property type="evidence" value="ECO:0007669"/>
    <property type="project" value="UniProtKB-KW"/>
</dbReference>
<dbReference type="InterPro" id="IPR006638">
    <property type="entry name" value="Elp3/MiaA/NifB-like_rSAM"/>
</dbReference>
<dbReference type="InterPro" id="IPR023404">
    <property type="entry name" value="rSAM_horseshoe"/>
</dbReference>
<evidence type="ECO:0000256" key="6">
    <source>
        <dbReference type="ARBA" id="ARBA00022723"/>
    </source>
</evidence>
<dbReference type="PROSITE" id="PS51449">
    <property type="entry name" value="MTTASE_N"/>
    <property type="match status" value="1"/>
</dbReference>
<dbReference type="SFLD" id="SFLDG01061">
    <property type="entry name" value="methylthiotransferase"/>
    <property type="match status" value="1"/>
</dbReference>
<accession>A0A831WAM0</accession>
<dbReference type="NCBIfam" id="TIGR01579">
    <property type="entry name" value="MiaB-like-C"/>
    <property type="match status" value="1"/>
</dbReference>
<keyword evidence="7" id="KW-0408">Iron</keyword>
<dbReference type="PANTHER" id="PTHR11918">
    <property type="entry name" value="RADICAL SAM PROTEINS"/>
    <property type="match status" value="1"/>
</dbReference>
<dbReference type="SFLD" id="SFLDS00029">
    <property type="entry name" value="Radical_SAM"/>
    <property type="match status" value="1"/>
</dbReference>
<feature type="domain" description="Radical SAM core" evidence="10">
    <location>
        <begin position="131"/>
        <end position="358"/>
    </location>
</feature>
<keyword evidence="2" id="KW-0004">4Fe-4S</keyword>
<dbReference type="PROSITE" id="PS51918">
    <property type="entry name" value="RADICAL_SAM"/>
    <property type="match status" value="1"/>
</dbReference>
<feature type="domain" description="MTTase N-terminal" evidence="9">
    <location>
        <begin position="1"/>
        <end position="113"/>
    </location>
</feature>
<dbReference type="NCBIfam" id="TIGR00089">
    <property type="entry name" value="MiaB/RimO family radical SAM methylthiotransferase"/>
    <property type="match status" value="1"/>
</dbReference>
<evidence type="ECO:0000256" key="7">
    <source>
        <dbReference type="ARBA" id="ARBA00023004"/>
    </source>
</evidence>
<dbReference type="AlphaFoldDB" id="A0A831WAM0"/>
<comment type="caution">
    <text evidence="11">The sequence shown here is derived from an EMBL/GenBank/DDBJ whole genome shotgun (WGS) entry which is preliminary data.</text>
</comment>
<dbReference type="SMART" id="SM00729">
    <property type="entry name" value="Elp3"/>
    <property type="match status" value="1"/>
</dbReference>
<dbReference type="PANTHER" id="PTHR11918:SF45">
    <property type="entry name" value="THREONYLCARBAMOYLADENOSINE TRNA METHYLTHIOTRANSFERASE"/>
    <property type="match status" value="1"/>
</dbReference>
<dbReference type="InterPro" id="IPR007197">
    <property type="entry name" value="rSAM"/>
</dbReference>
<sequence>MRVHLKTLGCRLNEAELESWSREFQHHGIRPERNPENADLLVINTCAVTEEAVKKSRKLLRRAQRDNPGAKLVVSGCYVSLNAEQAAADLGVDLIVPNTDKEHLAEIAIRELQLPTMPATAMEPDSYSPLQRNRQRAFIKVQDGCRYRCSYCVVTLARGEERSKPLPQIIEEIRLLQAQGIQEVVLAGVHLGGYGSDCNTSLKKLVEAVLRQTDIPRIRLGSLEPWDLPEDFWDLFDNPRLMPHLHLPMQSGADSVLRRMSRRCRSGEFLDLVKAARQKIPEFNVTTDIIVGFPGETETEWQQPLDFVEQARFGHVHIFAFSPRSGTKAAYLDNPVARDIKRQRSEQLHHLAAQLATENAQGQQGKTVQVLVEGNPDEKNGQFLYSGYTPNYLRVQFPSAENLENRIVSVTINQFDGKTLQGSLAES</sequence>
<dbReference type="Gene3D" id="3.40.50.12160">
    <property type="entry name" value="Methylthiotransferase, N-terminal domain"/>
    <property type="match status" value="1"/>
</dbReference>
<keyword evidence="4" id="KW-0808">Transferase</keyword>
<dbReference type="SFLD" id="SFLDG01082">
    <property type="entry name" value="B12-binding_domain_containing"/>
    <property type="match status" value="1"/>
</dbReference>
<dbReference type="InterPro" id="IPR005839">
    <property type="entry name" value="Methylthiotransferase"/>
</dbReference>
<dbReference type="EMBL" id="DRLF01000254">
    <property type="protein sequence ID" value="HEC06632.1"/>
    <property type="molecule type" value="Genomic_DNA"/>
</dbReference>
<keyword evidence="3" id="KW-0963">Cytoplasm</keyword>
<dbReference type="FunFam" id="3.80.30.20:FF:000001">
    <property type="entry name" value="tRNA-2-methylthio-N(6)-dimethylallyladenosine synthase 2"/>
    <property type="match status" value="1"/>
</dbReference>
<dbReference type="InterPro" id="IPR013848">
    <property type="entry name" value="Methylthiotransferase_N"/>
</dbReference>
<name>A0A831WAM0_9GAMM</name>
<dbReference type="SUPFAM" id="SSF102114">
    <property type="entry name" value="Radical SAM enzymes"/>
    <property type="match status" value="1"/>
</dbReference>
<evidence type="ECO:0000256" key="2">
    <source>
        <dbReference type="ARBA" id="ARBA00022485"/>
    </source>
</evidence>
<evidence type="ECO:0000313" key="11">
    <source>
        <dbReference type="EMBL" id="HEC06632.1"/>
    </source>
</evidence>
<reference evidence="11" key="1">
    <citation type="journal article" date="2020" name="mSystems">
        <title>Genome- and Community-Level Interaction Insights into Carbon Utilization and Element Cycling Functions of Hydrothermarchaeota in Hydrothermal Sediment.</title>
        <authorList>
            <person name="Zhou Z."/>
            <person name="Liu Y."/>
            <person name="Xu W."/>
            <person name="Pan J."/>
            <person name="Luo Z.H."/>
            <person name="Li M."/>
        </authorList>
    </citation>
    <scope>NUCLEOTIDE SEQUENCE [LARGE SCALE GENOMIC DNA]</scope>
    <source>
        <strain evidence="11">HyVt-458</strain>
    </source>
</reference>
<evidence type="ECO:0000256" key="5">
    <source>
        <dbReference type="ARBA" id="ARBA00022691"/>
    </source>
</evidence>
<keyword evidence="5" id="KW-0949">S-adenosyl-L-methionine</keyword>
<dbReference type="Proteomes" id="UP000886339">
    <property type="component" value="Unassembled WGS sequence"/>
</dbReference>
<dbReference type="PROSITE" id="PS01278">
    <property type="entry name" value="MTTASE_RADICAL"/>
    <property type="match status" value="1"/>
</dbReference>
<protein>
    <submittedName>
        <fullName evidence="11">tRNA (N(6)-L-threonylcarbamoyladenosine(37)-C(2))-methylthiotransferase MtaB</fullName>
    </submittedName>
</protein>
<dbReference type="InterPro" id="IPR038135">
    <property type="entry name" value="Methylthiotransferase_N_sf"/>
</dbReference>